<dbReference type="InterPro" id="IPR002523">
    <property type="entry name" value="MgTranspt_CorA/ZnTranspt_ZntB"/>
</dbReference>
<dbReference type="GO" id="GO:0016020">
    <property type="term" value="C:membrane"/>
    <property type="evidence" value="ECO:0007669"/>
    <property type="project" value="InterPro"/>
</dbReference>
<feature type="transmembrane region" description="Helical" evidence="2">
    <location>
        <begin position="531"/>
        <end position="553"/>
    </location>
</feature>
<dbReference type="GO" id="GO:0046873">
    <property type="term" value="F:metal ion transmembrane transporter activity"/>
    <property type="evidence" value="ECO:0007669"/>
    <property type="project" value="InterPro"/>
</dbReference>
<keyword evidence="1" id="KW-0175">Coiled coil</keyword>
<reference evidence="3" key="1">
    <citation type="submission" date="2021-03" db="EMBL/GenBank/DDBJ databases">
        <title>Genomic Encyclopedia of Type Strains, Phase IV (KMG-V): Genome sequencing to study the core and pangenomes of soil and plant-associated prokaryotes.</title>
        <authorList>
            <person name="Whitman W."/>
        </authorList>
    </citation>
    <scope>NUCLEOTIDE SEQUENCE</scope>
    <source>
        <strain evidence="3">C4</strain>
    </source>
</reference>
<accession>A0A8J7S657</accession>
<dbReference type="Pfam" id="PF01544">
    <property type="entry name" value="CorA"/>
    <property type="match status" value="1"/>
</dbReference>
<evidence type="ECO:0000313" key="4">
    <source>
        <dbReference type="Proteomes" id="UP000740329"/>
    </source>
</evidence>
<feature type="transmembrane region" description="Helical" evidence="2">
    <location>
        <begin position="655"/>
        <end position="672"/>
    </location>
</feature>
<keyword evidence="2" id="KW-0812">Transmembrane</keyword>
<protein>
    <submittedName>
        <fullName evidence="3">Uncharacterized protein</fullName>
    </submittedName>
</protein>
<dbReference type="EMBL" id="JAGGMV010000010">
    <property type="protein sequence ID" value="MBP2202245.1"/>
    <property type="molecule type" value="Genomic_DNA"/>
</dbReference>
<dbReference type="AlphaFoldDB" id="A0A8J7S657"/>
<keyword evidence="2" id="KW-0472">Membrane</keyword>
<dbReference type="Gene3D" id="1.20.58.340">
    <property type="entry name" value="Magnesium transport protein CorA, transmembrane region"/>
    <property type="match status" value="1"/>
</dbReference>
<sequence>MNKNKNGINEPVSKHIFMLPFKWNLTDVDGKIYKNYDEKLDVHKLTNILKNDDNWKFDDYKVNEPLKYNEFVYFYNNVRKAIFGKGVEDLNEENENEEDKLLNKYLKKEYPVIRYKNPNFKNKDYTFKLYKKDEDTKNDTENLYFKELEYKLNIDKIYLNIYNTGVGILSIHLNNYNYSKKEDIININDYGRRIYPQFLGLLDKQIYVNKNLCENNILKGPKTKFLANLIKISSLNPENFEEYNSITKSTEGLQNPVKLAKPIMGILGDNFKLIGNCNSEKICIEPIIDDRMFTMCWYGNNDLVNYLDDSKNAKNSENKNLLNYNNNFNNNYNHEYNTRTDYNYESDEYWHRFMFMDSGSCTCQNEKLLTELNKKHTYTRWSNYGTLYGVTRYSFALLTTKYCDNNKFLVNHFKTMYFEMVQLCLAQRASILKFSEDISQNSKNGINGKGLEGKGLNNYLNNVRSLYGRYINFLNCMYFNEVSAQEQGIEMYDLIQDRMNIKQNLKDLDNELNELHQYVTLIESNKTSEKINLLAILGALFVIPSFFTGFFGMNLTMFTGNGLDTATSNTSNVLFDMVSTNILYKMTISNEFWIWIGVFLLSPFLVLLTLYLLHYYYQIPIRGLLKVMVIVLLFLALLALNAWFLACNYPGELCITYISIIAFVIFLMVLLVNDYHHNNY</sequence>
<feature type="transmembrane region" description="Helical" evidence="2">
    <location>
        <begin position="624"/>
        <end position="643"/>
    </location>
</feature>
<feature type="coiled-coil region" evidence="1">
    <location>
        <begin position="491"/>
        <end position="518"/>
    </location>
</feature>
<keyword evidence="2" id="KW-1133">Transmembrane helix</keyword>
<evidence type="ECO:0000313" key="3">
    <source>
        <dbReference type="EMBL" id="MBP2202245.1"/>
    </source>
</evidence>
<evidence type="ECO:0000256" key="1">
    <source>
        <dbReference type="SAM" id="Coils"/>
    </source>
</evidence>
<organism evidence="3 4">
    <name type="scientific">Methanococcus voltae</name>
    <dbReference type="NCBI Taxonomy" id="2188"/>
    <lineage>
        <taxon>Archaea</taxon>
        <taxon>Methanobacteriati</taxon>
        <taxon>Methanobacteriota</taxon>
        <taxon>Methanomada group</taxon>
        <taxon>Methanococci</taxon>
        <taxon>Methanococcales</taxon>
        <taxon>Methanococcaceae</taxon>
        <taxon>Methanococcus</taxon>
    </lineage>
</organism>
<dbReference type="RefSeq" id="WP_209591754.1">
    <property type="nucleotide sequence ID" value="NZ_JAGGMV010000010.1"/>
</dbReference>
<comment type="caution">
    <text evidence="3">The sequence shown here is derived from an EMBL/GenBank/DDBJ whole genome shotgun (WGS) entry which is preliminary data.</text>
</comment>
<proteinExistence type="predicted"/>
<gene>
    <name evidence="3" type="ORF">J3E07_001686</name>
</gene>
<evidence type="ECO:0000256" key="2">
    <source>
        <dbReference type="SAM" id="Phobius"/>
    </source>
</evidence>
<dbReference type="Proteomes" id="UP000740329">
    <property type="component" value="Unassembled WGS sequence"/>
</dbReference>
<name>A0A8J7S657_METVO</name>
<feature type="transmembrane region" description="Helical" evidence="2">
    <location>
        <begin position="592"/>
        <end position="612"/>
    </location>
</feature>